<keyword evidence="2" id="KW-1185">Reference proteome</keyword>
<evidence type="ECO:0000313" key="1">
    <source>
        <dbReference type="EMBL" id="CAG8785046.1"/>
    </source>
</evidence>
<gene>
    <name evidence="1" type="ORF">RPERSI_LOCUS18158</name>
</gene>
<accession>A0ACA9RAI3</accession>
<proteinExistence type="predicted"/>
<protein>
    <submittedName>
        <fullName evidence="1">4947_t:CDS:1</fullName>
    </submittedName>
</protein>
<dbReference type="Proteomes" id="UP000789920">
    <property type="component" value="Unassembled WGS sequence"/>
</dbReference>
<organism evidence="1 2">
    <name type="scientific">Racocetra persica</name>
    <dbReference type="NCBI Taxonomy" id="160502"/>
    <lineage>
        <taxon>Eukaryota</taxon>
        <taxon>Fungi</taxon>
        <taxon>Fungi incertae sedis</taxon>
        <taxon>Mucoromycota</taxon>
        <taxon>Glomeromycotina</taxon>
        <taxon>Glomeromycetes</taxon>
        <taxon>Diversisporales</taxon>
        <taxon>Gigasporaceae</taxon>
        <taxon>Racocetra</taxon>
    </lineage>
</organism>
<dbReference type="EMBL" id="CAJVQC010047629">
    <property type="protein sequence ID" value="CAG8785046.1"/>
    <property type="molecule type" value="Genomic_DNA"/>
</dbReference>
<reference evidence="1" key="1">
    <citation type="submission" date="2021-06" db="EMBL/GenBank/DDBJ databases">
        <authorList>
            <person name="Kallberg Y."/>
            <person name="Tangrot J."/>
            <person name="Rosling A."/>
        </authorList>
    </citation>
    <scope>NUCLEOTIDE SEQUENCE</scope>
    <source>
        <strain evidence="1">MA461A</strain>
    </source>
</reference>
<evidence type="ECO:0000313" key="2">
    <source>
        <dbReference type="Proteomes" id="UP000789920"/>
    </source>
</evidence>
<sequence>MTDTQSTIISLRELNTKLTFEISELRKKYADLESENTKLKQDKEEVEARFLNLERRDREKTDLIAKLKHDVSLIKEQSSQNGNRYIPEQIVLSQRESNVNIPNLVISLAGTSSKSLEDNIPTSNISDNISSDKVTASGNSDTYHDSLTPMSPIPAKTISLEKKEENEFMNL</sequence>
<name>A0ACA9RAI3_9GLOM</name>
<comment type="caution">
    <text evidence="1">The sequence shown here is derived from an EMBL/GenBank/DDBJ whole genome shotgun (WGS) entry which is preliminary data.</text>
</comment>